<keyword evidence="2" id="KW-0808">Transferase</keyword>
<dbReference type="CDD" id="cd00761">
    <property type="entry name" value="Glyco_tranf_GTA_type"/>
    <property type="match status" value="1"/>
</dbReference>
<dbReference type="EMBL" id="FMYQ01000016">
    <property type="protein sequence ID" value="SDD24309.1"/>
    <property type="molecule type" value="Genomic_DNA"/>
</dbReference>
<evidence type="ECO:0000313" key="3">
    <source>
        <dbReference type="Proteomes" id="UP000198908"/>
    </source>
</evidence>
<dbReference type="PANTHER" id="PTHR43685">
    <property type="entry name" value="GLYCOSYLTRANSFERASE"/>
    <property type="match status" value="1"/>
</dbReference>
<dbReference type="Proteomes" id="UP000198908">
    <property type="component" value="Unassembled WGS sequence"/>
</dbReference>
<dbReference type="GO" id="GO:0016740">
    <property type="term" value="F:transferase activity"/>
    <property type="evidence" value="ECO:0007669"/>
    <property type="project" value="UniProtKB-KW"/>
</dbReference>
<sequence length="267" mass="30457">MKRPPFFSVVIPTHKRAALLRRALESVRAQQSPVPFEILVVSDASDAETDAVCLELLDSADTYIRRTGNAGPSHSRNVALEHARGDYVLFLDDDDRWHPGLLEHLHAHPFVQQGEPVYFNCSIVEEQRFADRTQTLSEVGIDLKDRVTEEVFVKNQGPIPCFALPRRLLDDIRFDPYMRSYEDWEFLLAVFERRMPRHVPILGAQIYKSINAGDDRRGTSQKANDFNAVLDYLYVYRRRPAPTIELKEKRAALLANVAALSIPADTL</sequence>
<feature type="domain" description="Glycosyltransferase 2-like" evidence="1">
    <location>
        <begin position="8"/>
        <end position="107"/>
    </location>
</feature>
<dbReference type="Pfam" id="PF00535">
    <property type="entry name" value="Glycos_transf_2"/>
    <property type="match status" value="1"/>
</dbReference>
<reference evidence="3" key="1">
    <citation type="submission" date="2016-09" db="EMBL/GenBank/DDBJ databases">
        <authorList>
            <person name="Varghese N."/>
            <person name="Submissions S."/>
        </authorList>
    </citation>
    <scope>NUCLEOTIDE SEQUENCE [LARGE SCALE GENOMIC DNA]</scope>
    <source>
        <strain evidence="3">TNe-862</strain>
    </source>
</reference>
<gene>
    <name evidence="2" type="ORF">SAMN05421548_116127</name>
</gene>
<evidence type="ECO:0000259" key="1">
    <source>
        <dbReference type="Pfam" id="PF00535"/>
    </source>
</evidence>
<keyword evidence="3" id="KW-1185">Reference proteome</keyword>
<dbReference type="RefSeq" id="WP_091999262.1">
    <property type="nucleotide sequence ID" value="NZ_FMYQ01000016.1"/>
</dbReference>
<dbReference type="AlphaFoldDB" id="A0A1G6T5K4"/>
<dbReference type="OrthoDB" id="9781367at2"/>
<dbReference type="InterPro" id="IPR001173">
    <property type="entry name" value="Glyco_trans_2-like"/>
</dbReference>
<dbReference type="STRING" id="416944.SAMN05421548_116127"/>
<protein>
    <submittedName>
        <fullName evidence="2">Glycosyl transferase family 2</fullName>
    </submittedName>
</protein>
<dbReference type="Gene3D" id="3.90.550.10">
    <property type="entry name" value="Spore Coat Polysaccharide Biosynthesis Protein SpsA, Chain A"/>
    <property type="match status" value="1"/>
</dbReference>
<accession>A0A1G6T5K4</accession>
<dbReference type="InterPro" id="IPR029044">
    <property type="entry name" value="Nucleotide-diphossugar_trans"/>
</dbReference>
<dbReference type="SUPFAM" id="SSF53448">
    <property type="entry name" value="Nucleotide-diphospho-sugar transferases"/>
    <property type="match status" value="1"/>
</dbReference>
<evidence type="ECO:0000313" key="2">
    <source>
        <dbReference type="EMBL" id="SDD24309.1"/>
    </source>
</evidence>
<name>A0A1G6T5K4_9BURK</name>
<dbReference type="InterPro" id="IPR050834">
    <property type="entry name" value="Glycosyltransf_2"/>
</dbReference>
<proteinExistence type="predicted"/>
<dbReference type="PANTHER" id="PTHR43685:SF2">
    <property type="entry name" value="GLYCOSYLTRANSFERASE 2-LIKE DOMAIN-CONTAINING PROTEIN"/>
    <property type="match status" value="1"/>
</dbReference>
<organism evidence="2 3">
    <name type="scientific">Paraburkholderia lycopersici</name>
    <dbReference type="NCBI Taxonomy" id="416944"/>
    <lineage>
        <taxon>Bacteria</taxon>
        <taxon>Pseudomonadati</taxon>
        <taxon>Pseudomonadota</taxon>
        <taxon>Betaproteobacteria</taxon>
        <taxon>Burkholderiales</taxon>
        <taxon>Burkholderiaceae</taxon>
        <taxon>Paraburkholderia</taxon>
    </lineage>
</organism>